<dbReference type="CDD" id="cd00498">
    <property type="entry name" value="Hsp33"/>
    <property type="match status" value="1"/>
</dbReference>
<dbReference type="GO" id="GO:0042026">
    <property type="term" value="P:protein refolding"/>
    <property type="evidence" value="ECO:0007669"/>
    <property type="project" value="TreeGrafter"/>
</dbReference>
<reference evidence="7" key="1">
    <citation type="journal article" date="2022" name="Front. Microbiol.">
        <title>Genome-based taxonomic rearrangement of Oceanobacter-related bacteria including the description of Thalassolituus hydrocarbonoclasticus sp. nov. and Thalassolituus pacificus sp. nov. and emended description of the genus Thalassolituus.</title>
        <authorList>
            <person name="Dong C."/>
            <person name="Wei L."/>
            <person name="Wang J."/>
            <person name="Lai Q."/>
            <person name="Huang Z."/>
            <person name="Shao Z."/>
        </authorList>
    </citation>
    <scope>NUCLEOTIDE SEQUENCE</scope>
    <source>
        <strain evidence="7">59MF3M-4</strain>
    </source>
</reference>
<dbReference type="NCBIfam" id="NF001033">
    <property type="entry name" value="PRK00114.1"/>
    <property type="match status" value="1"/>
</dbReference>
<feature type="disulfide bond" description="Redox-active" evidence="6">
    <location>
        <begin position="261"/>
        <end position="264"/>
    </location>
</feature>
<gene>
    <name evidence="6 7" type="primary">hslO</name>
    <name evidence="7" type="ORF">NYR02_09755</name>
</gene>
<proteinExistence type="inferred from homology"/>
<dbReference type="RefSeq" id="WP_260976174.1">
    <property type="nucleotide sequence ID" value="NZ_JAOANI010000015.1"/>
</dbReference>
<comment type="caution">
    <text evidence="7">The sequence shown here is derived from an EMBL/GenBank/DDBJ whole genome shotgun (WGS) entry which is preliminary data.</text>
</comment>
<keyword evidence="4 6" id="KW-0143">Chaperone</keyword>
<keyword evidence="3 6" id="KW-1015">Disulfide bond</keyword>
<protein>
    <recommendedName>
        <fullName evidence="6">33 kDa chaperonin</fullName>
    </recommendedName>
    <alternativeName>
        <fullName evidence="6">Heat shock protein 33 homolog</fullName>
        <shortName evidence="6">HSP33</shortName>
    </alternativeName>
</protein>
<dbReference type="InterPro" id="IPR023212">
    <property type="entry name" value="Hsp33_helix_hairpin_bin_dom_sf"/>
</dbReference>
<dbReference type="Pfam" id="PF01430">
    <property type="entry name" value="HSP33"/>
    <property type="match status" value="1"/>
</dbReference>
<feature type="disulfide bond" description="Redox-active" evidence="6">
    <location>
        <begin position="228"/>
        <end position="230"/>
    </location>
</feature>
<dbReference type="PANTHER" id="PTHR30111:SF1">
    <property type="entry name" value="33 KDA CHAPERONIN"/>
    <property type="match status" value="1"/>
</dbReference>
<evidence type="ECO:0000256" key="1">
    <source>
        <dbReference type="ARBA" id="ARBA00022490"/>
    </source>
</evidence>
<evidence type="ECO:0000256" key="5">
    <source>
        <dbReference type="ARBA" id="ARBA00023284"/>
    </source>
</evidence>
<evidence type="ECO:0000256" key="3">
    <source>
        <dbReference type="ARBA" id="ARBA00023157"/>
    </source>
</evidence>
<dbReference type="InterPro" id="IPR016154">
    <property type="entry name" value="Heat_shock_Hsp33_C"/>
</dbReference>
<name>A0A9X2WFP3_9GAMM</name>
<dbReference type="GO" id="GO:0051082">
    <property type="term" value="F:unfolded protein binding"/>
    <property type="evidence" value="ECO:0007669"/>
    <property type="project" value="UniProtKB-UniRule"/>
</dbReference>
<keyword evidence="1 6" id="KW-0963">Cytoplasm</keyword>
<keyword evidence="2 6" id="KW-0862">Zinc</keyword>
<evidence type="ECO:0000256" key="2">
    <source>
        <dbReference type="ARBA" id="ARBA00022833"/>
    </source>
</evidence>
<evidence type="ECO:0000313" key="7">
    <source>
        <dbReference type="EMBL" id="MCT7359306.1"/>
    </source>
</evidence>
<accession>A0A9X2WFP3</accession>
<dbReference type="Gene3D" id="3.90.1280.10">
    <property type="entry name" value="HSP33 redox switch-like"/>
    <property type="match status" value="1"/>
</dbReference>
<comment type="subcellular location">
    <subcellularLocation>
        <location evidence="6">Cytoplasm</location>
    </subcellularLocation>
</comment>
<comment type="function">
    <text evidence="6">Redox regulated molecular chaperone. Protects both thermally unfolding and oxidatively damaged proteins from irreversible aggregation. Plays an important role in the bacterial defense system toward oxidative stress.</text>
</comment>
<dbReference type="SUPFAM" id="SSF64397">
    <property type="entry name" value="Hsp33 domain"/>
    <property type="match status" value="1"/>
</dbReference>
<evidence type="ECO:0000256" key="4">
    <source>
        <dbReference type="ARBA" id="ARBA00023186"/>
    </source>
</evidence>
<dbReference type="HAMAP" id="MF_00117">
    <property type="entry name" value="HslO"/>
    <property type="match status" value="1"/>
</dbReference>
<dbReference type="InterPro" id="IPR016153">
    <property type="entry name" value="Heat_shock_Hsp33_N"/>
</dbReference>
<dbReference type="Gene3D" id="3.55.30.10">
    <property type="entry name" value="Hsp33 domain"/>
    <property type="match status" value="1"/>
</dbReference>
<dbReference type="Gene3D" id="1.10.287.480">
    <property type="entry name" value="helix hairpin bin"/>
    <property type="match status" value="1"/>
</dbReference>
<keyword evidence="8" id="KW-1185">Reference proteome</keyword>
<dbReference type="PANTHER" id="PTHR30111">
    <property type="entry name" value="33 KDA CHAPERONIN"/>
    <property type="match status" value="1"/>
</dbReference>
<dbReference type="InterPro" id="IPR000397">
    <property type="entry name" value="Heat_shock_Hsp33"/>
</dbReference>
<reference evidence="7" key="2">
    <citation type="submission" date="2022-08" db="EMBL/GenBank/DDBJ databases">
        <authorList>
            <person name="Dong C."/>
        </authorList>
    </citation>
    <scope>NUCLEOTIDE SEQUENCE</scope>
    <source>
        <strain evidence="7">59MF3M-4</strain>
    </source>
</reference>
<dbReference type="EMBL" id="JAOANI010000015">
    <property type="protein sequence ID" value="MCT7359306.1"/>
    <property type="molecule type" value="Genomic_DNA"/>
</dbReference>
<dbReference type="Proteomes" id="UP001147830">
    <property type="component" value="Unassembled WGS sequence"/>
</dbReference>
<dbReference type="GO" id="GO:0044183">
    <property type="term" value="F:protein folding chaperone"/>
    <property type="evidence" value="ECO:0007669"/>
    <property type="project" value="TreeGrafter"/>
</dbReference>
<comment type="PTM">
    <text evidence="6">Under oxidizing conditions two disulfide bonds are formed involving the reactive cysteines. Under reducing conditions zinc is bound to the reactive cysteines and the protein is inactive.</text>
</comment>
<evidence type="ECO:0000256" key="6">
    <source>
        <dbReference type="HAMAP-Rule" id="MF_00117"/>
    </source>
</evidence>
<dbReference type="AlphaFoldDB" id="A0A9X2WFP3"/>
<evidence type="ECO:0000313" key="8">
    <source>
        <dbReference type="Proteomes" id="UP001147830"/>
    </source>
</evidence>
<comment type="similarity">
    <text evidence="6">Belongs to the HSP33 family.</text>
</comment>
<dbReference type="SUPFAM" id="SSF118352">
    <property type="entry name" value="HSP33 redox switch-like"/>
    <property type="match status" value="1"/>
</dbReference>
<sequence>MSNTSRDTLQRFSFDDTDIRGEITHLQDSYREVLRRHQYPPRIAVAVGELMAATALLSASLKFAGRLTLQMRLPGNVSLLQAETNEKGQLRAIARYDENAGESDLSFDDGQLVITIEPDQGQRYQGIVSINGGNIAQSLEDYFTQSEQLGSHFWLACDGQSAAGLMLQKMPTPAGQETDADAWERVSHLASTIRNDELLGLDAATVLHRLFHEEQTRVYPASELSFFCTCSKPRIANALHQMGYDELNSIIEENGKIDITCEFCQQSYVFDHAQVEALFPERNPH</sequence>
<dbReference type="GO" id="GO:0005737">
    <property type="term" value="C:cytoplasm"/>
    <property type="evidence" value="ECO:0007669"/>
    <property type="project" value="UniProtKB-SubCell"/>
</dbReference>
<keyword evidence="5 6" id="KW-0676">Redox-active center</keyword>
<organism evidence="7 8">
    <name type="scientific">Thalassolituus pacificus</name>
    <dbReference type="NCBI Taxonomy" id="2975440"/>
    <lineage>
        <taxon>Bacteria</taxon>
        <taxon>Pseudomonadati</taxon>
        <taxon>Pseudomonadota</taxon>
        <taxon>Gammaproteobacteria</taxon>
        <taxon>Oceanospirillales</taxon>
        <taxon>Oceanospirillaceae</taxon>
        <taxon>Thalassolituus</taxon>
    </lineage>
</organism>
<dbReference type="PIRSF" id="PIRSF005261">
    <property type="entry name" value="Heat_shock_Hsp33"/>
    <property type="match status" value="1"/>
</dbReference>